<sequence>MTYAERKRYIIYVSAAFITGAVLYGGIGLFAFFTGGQQSFLQRMLLAIGGGLAGGYLISSILSGILLFSHYLEKKSVRFRVITIVFFMITIQVILIVGIFLNIPIYLINLLQVIRRRHIIEK</sequence>
<reference evidence="2 3" key="2">
    <citation type="submission" date="2024-02" db="EMBL/GenBank/DDBJ databases">
        <title>The Genome Sequence of Enterococcus sp. DIV0159.</title>
        <authorList>
            <person name="Earl A."/>
            <person name="Manson A."/>
            <person name="Gilmore M."/>
            <person name="Sanders J."/>
            <person name="Shea T."/>
            <person name="Howe W."/>
            <person name="Livny J."/>
            <person name="Cuomo C."/>
            <person name="Neafsey D."/>
            <person name="Birren B."/>
        </authorList>
    </citation>
    <scope>NUCLEOTIDE SEQUENCE [LARGE SCALE GENOMIC DNA]</scope>
    <source>
        <strain evidence="2 3">665A</strain>
    </source>
</reference>
<gene>
    <name evidence="2" type="ORF">JZO67_004282</name>
</gene>
<keyword evidence="3" id="KW-1185">Reference proteome</keyword>
<feature type="transmembrane region" description="Helical" evidence="1">
    <location>
        <begin position="9"/>
        <end position="33"/>
    </location>
</feature>
<feature type="transmembrane region" description="Helical" evidence="1">
    <location>
        <begin position="81"/>
        <end position="108"/>
    </location>
</feature>
<feature type="transmembrane region" description="Helical" evidence="1">
    <location>
        <begin position="45"/>
        <end position="69"/>
    </location>
</feature>
<comment type="caution">
    <text evidence="2">The sequence shown here is derived from an EMBL/GenBank/DDBJ whole genome shotgun (WGS) entry which is preliminary data.</text>
</comment>
<dbReference type="RefSeq" id="WP_207701803.1">
    <property type="nucleotide sequence ID" value="NZ_JAFREL020000004.1"/>
</dbReference>
<evidence type="ECO:0000256" key="1">
    <source>
        <dbReference type="SAM" id="Phobius"/>
    </source>
</evidence>
<reference evidence="2 3" key="1">
    <citation type="submission" date="2021-03" db="EMBL/GenBank/DDBJ databases">
        <authorList>
            <person name="Gilmore M.S."/>
            <person name="Schwartzman J."/>
            <person name="Van Tyne D."/>
            <person name="Martin M."/>
            <person name="Earl A.M."/>
            <person name="Manson A.L."/>
            <person name="Straub T."/>
            <person name="Salamzade R."/>
            <person name="Saavedra J."/>
            <person name="Lebreton F."/>
            <person name="Prichula J."/>
            <person name="Schaufler K."/>
            <person name="Gaca A."/>
            <person name="Sgardioli B."/>
            <person name="Wagenaar J."/>
            <person name="Strong T."/>
        </authorList>
    </citation>
    <scope>NUCLEOTIDE SEQUENCE [LARGE SCALE GENOMIC DNA]</scope>
    <source>
        <strain evidence="2 3">665A</strain>
    </source>
</reference>
<keyword evidence="1" id="KW-1133">Transmembrane helix</keyword>
<organism evidence="2 3">
    <name type="scientific">Candidatus Enterococcus ferrettii</name>
    <dbReference type="NCBI Taxonomy" id="2815324"/>
    <lineage>
        <taxon>Bacteria</taxon>
        <taxon>Bacillati</taxon>
        <taxon>Bacillota</taxon>
        <taxon>Bacilli</taxon>
        <taxon>Lactobacillales</taxon>
        <taxon>Enterococcaceae</taxon>
        <taxon>Enterococcus</taxon>
    </lineage>
</organism>
<evidence type="ECO:0000313" key="3">
    <source>
        <dbReference type="Proteomes" id="UP000664357"/>
    </source>
</evidence>
<keyword evidence="1" id="KW-0812">Transmembrane</keyword>
<protein>
    <recommendedName>
        <fullName evidence="4">DUF4064 domain-containing protein</fullName>
    </recommendedName>
</protein>
<evidence type="ECO:0000313" key="2">
    <source>
        <dbReference type="EMBL" id="MEO1772300.1"/>
    </source>
</evidence>
<dbReference type="Proteomes" id="UP000664357">
    <property type="component" value="Unassembled WGS sequence"/>
</dbReference>
<dbReference type="EMBL" id="JAFREL020000004">
    <property type="protein sequence ID" value="MEO1772300.1"/>
    <property type="molecule type" value="Genomic_DNA"/>
</dbReference>
<proteinExistence type="predicted"/>
<name>A0ABV0EUH7_9ENTE</name>
<evidence type="ECO:0008006" key="4">
    <source>
        <dbReference type="Google" id="ProtNLM"/>
    </source>
</evidence>
<keyword evidence="1" id="KW-0472">Membrane</keyword>
<accession>A0ABV0EUH7</accession>